<evidence type="ECO:0000313" key="4">
    <source>
        <dbReference type="EnsemblPlants" id="EMT03126"/>
    </source>
</evidence>
<evidence type="ECO:0000256" key="2">
    <source>
        <dbReference type="ARBA" id="ARBA00022679"/>
    </source>
</evidence>
<dbReference type="ExpressionAtlas" id="N1QSL7">
    <property type="expression patterns" value="baseline"/>
</dbReference>
<feature type="region of interest" description="Disordered" evidence="3">
    <location>
        <begin position="570"/>
        <end position="611"/>
    </location>
</feature>
<protein>
    <submittedName>
        <fullName evidence="4">Anthocyanidin 5,3-O-glucosyltransferase</fullName>
    </submittedName>
</protein>
<dbReference type="FunFam" id="3.40.50.2000:FF:000095">
    <property type="entry name" value="Glycosyltransferase"/>
    <property type="match status" value="1"/>
</dbReference>
<sequence length="634" mass="69362">MGPRKPRVVLYPSPGMGHLVSMIELGKLFAARGLAVTVALVDSPHDTSATGPFLAGVSAANPSISFHRLPQVKLLGSEPPEMLTFEVVRLSNTHLRDFLAGDTPAVIVLDFFCSVAIDVATELGIPAYFFCTSGAQILAFFLHLAVLHGKSTRSFGEMGQELVHSPGITSFPATHVIQRLMDRDSAPYKAFLNMSTNLFRSQGIIVNTFRLLEPRAMDTIVAGLCAPSGLRTPPVYCIGPLIKSEEVDVKRGDESLAWLDTQPKGSVVFLSFGSLGRFSAKQTRKGAAGVEASGQRFLWVVGTPPSAYSSKNSEKPPEPDLDALLPQGFLERTRGRGLVVKSWAPQRDVLAHDAVGCFVTDCVPMLAWSLYAEQLMNAVFLEKEMELAVTMEGYDKEVVEAEEVAKKVRWMMDSDDGRVLRERTLVVMRQAKEALLKGGESETTLTGLVLEHFLIPGIQNLPQNEEQHKGPNCGGQRRREHGGEEVNNGRYMRSETNQLPNLASSRAREEEVVTILHRVVTPRAHVRVQDGFLARILLSVQTIMDIRNDDKEIGGKRVTLEKAILALDPPTRNSVEHNGSGSSSKESFDPITPAIGETPNLQSVEKQGPTDRVESLTKIEFDHESGSFAFGTTV</sequence>
<dbReference type="PANTHER" id="PTHR48048:SF93">
    <property type="entry name" value="GLYCOSYLTRANSFERASE"/>
    <property type="match status" value="1"/>
</dbReference>
<comment type="similarity">
    <text evidence="1">Belongs to the UDP-glycosyltransferase family.</text>
</comment>
<reference evidence="4" key="1">
    <citation type="submission" date="2015-06" db="UniProtKB">
        <authorList>
            <consortium name="EnsemblPlants"/>
        </authorList>
    </citation>
    <scope>IDENTIFICATION</scope>
</reference>
<organism evidence="4">
    <name type="scientific">Aegilops tauschii</name>
    <name type="common">Tausch's goatgrass</name>
    <name type="synonym">Aegilops squarrosa</name>
    <dbReference type="NCBI Taxonomy" id="37682"/>
    <lineage>
        <taxon>Eukaryota</taxon>
        <taxon>Viridiplantae</taxon>
        <taxon>Streptophyta</taxon>
        <taxon>Embryophyta</taxon>
        <taxon>Tracheophyta</taxon>
        <taxon>Spermatophyta</taxon>
        <taxon>Magnoliopsida</taxon>
        <taxon>Liliopsida</taxon>
        <taxon>Poales</taxon>
        <taxon>Poaceae</taxon>
        <taxon>BOP clade</taxon>
        <taxon>Pooideae</taxon>
        <taxon>Triticodae</taxon>
        <taxon>Triticeae</taxon>
        <taxon>Triticinae</taxon>
        <taxon>Aegilops</taxon>
    </lineage>
</organism>
<proteinExistence type="inferred from homology"/>
<feature type="region of interest" description="Disordered" evidence="3">
    <location>
        <begin position="462"/>
        <end position="484"/>
    </location>
</feature>
<dbReference type="AlphaFoldDB" id="N1QSL7"/>
<dbReference type="PANTHER" id="PTHR48048">
    <property type="entry name" value="GLYCOSYLTRANSFERASE"/>
    <property type="match status" value="1"/>
</dbReference>
<name>N1QSL7_AEGTA</name>
<evidence type="ECO:0000256" key="1">
    <source>
        <dbReference type="ARBA" id="ARBA00009995"/>
    </source>
</evidence>
<dbReference type="InterPro" id="IPR050481">
    <property type="entry name" value="UDP-glycosyltransf_plant"/>
</dbReference>
<dbReference type="CDD" id="cd03784">
    <property type="entry name" value="GT1_Gtf-like"/>
    <property type="match status" value="1"/>
</dbReference>
<dbReference type="FunFam" id="3.40.50.2000:FF:000056">
    <property type="entry name" value="Glycosyltransferase"/>
    <property type="match status" value="1"/>
</dbReference>
<dbReference type="InterPro" id="IPR002213">
    <property type="entry name" value="UDP_glucos_trans"/>
</dbReference>
<feature type="compositionally biased region" description="Polar residues" evidence="3">
    <location>
        <begin position="571"/>
        <end position="585"/>
    </location>
</feature>
<dbReference type="Pfam" id="PF00201">
    <property type="entry name" value="UDPGT"/>
    <property type="match status" value="1"/>
</dbReference>
<evidence type="ECO:0000256" key="3">
    <source>
        <dbReference type="SAM" id="MobiDB-lite"/>
    </source>
</evidence>
<dbReference type="GO" id="GO:0035251">
    <property type="term" value="F:UDP-glucosyltransferase activity"/>
    <property type="evidence" value="ECO:0007669"/>
    <property type="project" value="InterPro"/>
</dbReference>
<accession>N1QSL7</accession>
<dbReference type="EnsemblPlants" id="EMT03126">
    <property type="protein sequence ID" value="EMT03126"/>
    <property type="gene ID" value="F775_03498"/>
</dbReference>
<dbReference type="Gene3D" id="3.40.50.2000">
    <property type="entry name" value="Glycogen Phosphorylase B"/>
    <property type="match status" value="2"/>
</dbReference>
<dbReference type="SUPFAM" id="SSF53756">
    <property type="entry name" value="UDP-Glycosyltransferase/glycogen phosphorylase"/>
    <property type="match status" value="1"/>
</dbReference>
<keyword evidence="2" id="KW-0808">Transferase</keyword>